<organism evidence="2 3">
    <name type="scientific">Pseudomonas sediminis</name>
    <dbReference type="NCBI Taxonomy" id="1691904"/>
    <lineage>
        <taxon>Bacteria</taxon>
        <taxon>Pseudomonadati</taxon>
        <taxon>Pseudomonadota</taxon>
        <taxon>Gammaproteobacteria</taxon>
        <taxon>Pseudomonadales</taxon>
        <taxon>Pseudomonadaceae</taxon>
        <taxon>Pseudomonas</taxon>
    </lineage>
</organism>
<dbReference type="Pfam" id="PF04471">
    <property type="entry name" value="Mrr_cat"/>
    <property type="match status" value="1"/>
</dbReference>
<name>A0ABX6SBG2_9PSED</name>
<dbReference type="PANTHER" id="PTHR30015:SF7">
    <property type="entry name" value="TYPE IV METHYL-DIRECTED RESTRICTION ENZYME ECOKMRR"/>
    <property type="match status" value="1"/>
</dbReference>
<dbReference type="InterPro" id="IPR011856">
    <property type="entry name" value="tRNA_endonuc-like_dom_sf"/>
</dbReference>
<dbReference type="PANTHER" id="PTHR30015">
    <property type="entry name" value="MRR RESTRICTION SYSTEM PROTEIN"/>
    <property type="match status" value="1"/>
</dbReference>
<keyword evidence="3" id="KW-1185">Reference proteome</keyword>
<keyword evidence="2" id="KW-0378">Hydrolase</keyword>
<dbReference type="Gene3D" id="3.40.1350.10">
    <property type="match status" value="1"/>
</dbReference>
<reference evidence="2 3" key="1">
    <citation type="journal article" date="2020" name="Microbiol. Resour. Announc.">
        <title>Complete genome sequences of four natural Pseudomonas isolates that catabolize a wide range of aromatic compounds relevant to lignin valorization.</title>
        <authorList>
            <person name="Hatmaker E.A."/>
            <person name="Presley G."/>
            <person name="Cannon O."/>
            <person name="Guss A.M."/>
            <person name="Elkins J.G."/>
        </authorList>
    </citation>
    <scope>NUCLEOTIDE SEQUENCE [LARGE SCALE GENOMIC DNA]</scope>
    <source>
        <strain evidence="2 3">B10D7D</strain>
    </source>
</reference>
<dbReference type="InterPro" id="IPR052906">
    <property type="entry name" value="Type_IV_Methyl-Rstrct_Enzyme"/>
</dbReference>
<dbReference type="SUPFAM" id="SSF52980">
    <property type="entry name" value="Restriction endonuclease-like"/>
    <property type="match status" value="1"/>
</dbReference>
<evidence type="ECO:0000313" key="2">
    <source>
        <dbReference type="EMBL" id="QNG99228.1"/>
    </source>
</evidence>
<dbReference type="GO" id="GO:0004519">
    <property type="term" value="F:endonuclease activity"/>
    <property type="evidence" value="ECO:0007669"/>
    <property type="project" value="UniProtKB-KW"/>
</dbReference>
<dbReference type="RefSeq" id="WP_179544872.1">
    <property type="nucleotide sequence ID" value="NZ_CP060009.1"/>
</dbReference>
<protein>
    <submittedName>
        <fullName evidence="2">Restriction endonuclease</fullName>
    </submittedName>
</protein>
<evidence type="ECO:0000313" key="3">
    <source>
        <dbReference type="Proteomes" id="UP000515254"/>
    </source>
</evidence>
<dbReference type="EMBL" id="CP060009">
    <property type="protein sequence ID" value="QNG99228.1"/>
    <property type="molecule type" value="Genomic_DNA"/>
</dbReference>
<gene>
    <name evidence="2" type="ORF">HNQ25_12955</name>
</gene>
<dbReference type="InterPro" id="IPR007560">
    <property type="entry name" value="Restrct_endonuc_IV_Mrr"/>
</dbReference>
<evidence type="ECO:0000259" key="1">
    <source>
        <dbReference type="Pfam" id="PF04471"/>
    </source>
</evidence>
<proteinExistence type="predicted"/>
<dbReference type="Proteomes" id="UP000515254">
    <property type="component" value="Chromosome"/>
</dbReference>
<keyword evidence="2" id="KW-0540">Nuclease</keyword>
<sequence>MIDRDLLNEWQCNFVAEFSSSTSPRNTLIAGPGQGKTVACLHAAAEKMKSGNTKKIAFLSGYRLTADLWAKNYLPTSPIVVDQQSPTMFSESSNSVALTFKSLEQRETHDSLLKQASSGGLLLIVEREGFSESRIFEISENILDLNATNQILLISDTPGTYPSSWKHLGPSHSFGREFIFEPETLILPSTQIRLAEYSPSLTILSKLQKRIQTLDQLDWREFEILISELLASDGYEIELMRGTKDGGMDVVATKDLGETGMFKALWQAKKNNITRKVGLSTIRELADVRNEEKANKGIIVTTSFLTRDALKRVERDRYWLGKVDNNDLKVWIDRKLRE</sequence>
<dbReference type="InterPro" id="IPR011335">
    <property type="entry name" value="Restrct_endonuc-II-like"/>
</dbReference>
<accession>A0ABX6SBG2</accession>
<feature type="domain" description="Restriction endonuclease type IV Mrr" evidence="1">
    <location>
        <begin position="214"/>
        <end position="315"/>
    </location>
</feature>
<keyword evidence="2" id="KW-0255">Endonuclease</keyword>